<keyword evidence="9" id="KW-1185">Reference proteome</keyword>
<dbReference type="InterPro" id="IPR052337">
    <property type="entry name" value="SAT4-like"/>
</dbReference>
<keyword evidence="2 6" id="KW-0812">Transmembrane</keyword>
<feature type="transmembrane region" description="Helical" evidence="6">
    <location>
        <begin position="120"/>
        <end position="142"/>
    </location>
</feature>
<evidence type="ECO:0000256" key="3">
    <source>
        <dbReference type="ARBA" id="ARBA00022989"/>
    </source>
</evidence>
<dbReference type="AlphaFoldDB" id="A0A6A6DZF8"/>
<comment type="subcellular location">
    <subcellularLocation>
        <location evidence="1">Membrane</location>
        <topology evidence="1">Multi-pass membrane protein</topology>
    </subcellularLocation>
</comment>
<dbReference type="GO" id="GO:0016020">
    <property type="term" value="C:membrane"/>
    <property type="evidence" value="ECO:0007669"/>
    <property type="project" value="UniProtKB-SubCell"/>
</dbReference>
<dbReference type="Pfam" id="PF20684">
    <property type="entry name" value="Fung_rhodopsin"/>
    <property type="match status" value="1"/>
</dbReference>
<evidence type="ECO:0000256" key="2">
    <source>
        <dbReference type="ARBA" id="ARBA00022692"/>
    </source>
</evidence>
<proteinExistence type="inferred from homology"/>
<feature type="transmembrane region" description="Helical" evidence="6">
    <location>
        <begin position="42"/>
        <end position="66"/>
    </location>
</feature>
<dbReference type="OrthoDB" id="444631at2759"/>
<dbReference type="PANTHER" id="PTHR33048:SF47">
    <property type="entry name" value="INTEGRAL MEMBRANE PROTEIN-RELATED"/>
    <property type="match status" value="1"/>
</dbReference>
<feature type="non-terminal residue" evidence="8">
    <location>
        <position position="187"/>
    </location>
</feature>
<sequence>PIPNRFPQIYGFIGSFLSLATIAIFLRLVSRHKFSYIGPDDIAILIAYVLFIGGIIATLVAMQYGLGIHIWDVDSSRVISMQKCGFASQVLYPPSLAFTKLSILLFLSRVVPVTSSWKKGIWAIVAFVVCQETAFTITLVLQCRPTTFYWDKSIDGTCINQVAFYYVDASVNIFTDVVILALPWMIF</sequence>
<evidence type="ECO:0000313" key="8">
    <source>
        <dbReference type="EMBL" id="KAF2183036.1"/>
    </source>
</evidence>
<reference evidence="8" key="1">
    <citation type="journal article" date="2020" name="Stud. Mycol.">
        <title>101 Dothideomycetes genomes: a test case for predicting lifestyles and emergence of pathogens.</title>
        <authorList>
            <person name="Haridas S."/>
            <person name="Albert R."/>
            <person name="Binder M."/>
            <person name="Bloem J."/>
            <person name="Labutti K."/>
            <person name="Salamov A."/>
            <person name="Andreopoulos B."/>
            <person name="Baker S."/>
            <person name="Barry K."/>
            <person name="Bills G."/>
            <person name="Bluhm B."/>
            <person name="Cannon C."/>
            <person name="Castanera R."/>
            <person name="Culley D."/>
            <person name="Daum C."/>
            <person name="Ezra D."/>
            <person name="Gonzalez J."/>
            <person name="Henrissat B."/>
            <person name="Kuo A."/>
            <person name="Liang C."/>
            <person name="Lipzen A."/>
            <person name="Lutzoni F."/>
            <person name="Magnuson J."/>
            <person name="Mondo S."/>
            <person name="Nolan M."/>
            <person name="Ohm R."/>
            <person name="Pangilinan J."/>
            <person name="Park H.-J."/>
            <person name="Ramirez L."/>
            <person name="Alfaro M."/>
            <person name="Sun H."/>
            <person name="Tritt A."/>
            <person name="Yoshinaga Y."/>
            <person name="Zwiers L.-H."/>
            <person name="Turgeon B."/>
            <person name="Goodwin S."/>
            <person name="Spatafora J."/>
            <person name="Crous P."/>
            <person name="Grigoriev I."/>
        </authorList>
    </citation>
    <scope>NUCLEOTIDE SEQUENCE</scope>
    <source>
        <strain evidence="8">CBS 207.26</strain>
    </source>
</reference>
<keyword evidence="3 6" id="KW-1133">Transmembrane helix</keyword>
<organism evidence="8 9">
    <name type="scientific">Zopfia rhizophila CBS 207.26</name>
    <dbReference type="NCBI Taxonomy" id="1314779"/>
    <lineage>
        <taxon>Eukaryota</taxon>
        <taxon>Fungi</taxon>
        <taxon>Dikarya</taxon>
        <taxon>Ascomycota</taxon>
        <taxon>Pezizomycotina</taxon>
        <taxon>Dothideomycetes</taxon>
        <taxon>Dothideomycetes incertae sedis</taxon>
        <taxon>Zopfiaceae</taxon>
        <taxon>Zopfia</taxon>
    </lineage>
</organism>
<evidence type="ECO:0000259" key="7">
    <source>
        <dbReference type="Pfam" id="PF20684"/>
    </source>
</evidence>
<feature type="transmembrane region" description="Helical" evidence="6">
    <location>
        <begin position="162"/>
        <end position="186"/>
    </location>
</feature>
<name>A0A6A6DZF8_9PEZI</name>
<feature type="domain" description="Rhodopsin" evidence="7">
    <location>
        <begin position="26"/>
        <end position="184"/>
    </location>
</feature>
<evidence type="ECO:0000256" key="6">
    <source>
        <dbReference type="SAM" id="Phobius"/>
    </source>
</evidence>
<accession>A0A6A6DZF8</accession>
<evidence type="ECO:0000256" key="1">
    <source>
        <dbReference type="ARBA" id="ARBA00004141"/>
    </source>
</evidence>
<comment type="similarity">
    <text evidence="5">Belongs to the SAT4 family.</text>
</comment>
<evidence type="ECO:0000313" key="9">
    <source>
        <dbReference type="Proteomes" id="UP000800200"/>
    </source>
</evidence>
<dbReference type="InterPro" id="IPR049326">
    <property type="entry name" value="Rhodopsin_dom_fungi"/>
</dbReference>
<dbReference type="Proteomes" id="UP000800200">
    <property type="component" value="Unassembled WGS sequence"/>
</dbReference>
<dbReference type="EMBL" id="ML994644">
    <property type="protein sequence ID" value="KAF2183036.1"/>
    <property type="molecule type" value="Genomic_DNA"/>
</dbReference>
<feature type="transmembrane region" description="Helical" evidence="6">
    <location>
        <begin position="12"/>
        <end position="30"/>
    </location>
</feature>
<protein>
    <recommendedName>
        <fullName evidence="7">Rhodopsin domain-containing protein</fullName>
    </recommendedName>
</protein>
<feature type="transmembrane region" description="Helical" evidence="6">
    <location>
        <begin position="86"/>
        <end position="108"/>
    </location>
</feature>
<gene>
    <name evidence="8" type="ORF">K469DRAFT_539100</name>
</gene>
<dbReference type="PANTHER" id="PTHR33048">
    <property type="entry name" value="PTH11-LIKE INTEGRAL MEMBRANE PROTEIN (AFU_ORTHOLOGUE AFUA_5G11245)"/>
    <property type="match status" value="1"/>
</dbReference>
<feature type="non-terminal residue" evidence="8">
    <location>
        <position position="1"/>
    </location>
</feature>
<keyword evidence="4 6" id="KW-0472">Membrane</keyword>
<evidence type="ECO:0000256" key="5">
    <source>
        <dbReference type="ARBA" id="ARBA00038359"/>
    </source>
</evidence>
<evidence type="ECO:0000256" key="4">
    <source>
        <dbReference type="ARBA" id="ARBA00023136"/>
    </source>
</evidence>